<feature type="region of interest" description="Disordered" evidence="1">
    <location>
        <begin position="30"/>
        <end position="59"/>
    </location>
</feature>
<evidence type="ECO:0000313" key="2">
    <source>
        <dbReference type="EMBL" id="KAK8997885.1"/>
    </source>
</evidence>
<protein>
    <submittedName>
        <fullName evidence="2">Uncharacterized protein</fullName>
    </submittedName>
</protein>
<organism evidence="2 3">
    <name type="scientific">Hibiscus sabdariffa</name>
    <name type="common">roselle</name>
    <dbReference type="NCBI Taxonomy" id="183260"/>
    <lineage>
        <taxon>Eukaryota</taxon>
        <taxon>Viridiplantae</taxon>
        <taxon>Streptophyta</taxon>
        <taxon>Embryophyta</taxon>
        <taxon>Tracheophyta</taxon>
        <taxon>Spermatophyta</taxon>
        <taxon>Magnoliopsida</taxon>
        <taxon>eudicotyledons</taxon>
        <taxon>Gunneridae</taxon>
        <taxon>Pentapetalae</taxon>
        <taxon>rosids</taxon>
        <taxon>malvids</taxon>
        <taxon>Malvales</taxon>
        <taxon>Malvaceae</taxon>
        <taxon>Malvoideae</taxon>
        <taxon>Hibiscus</taxon>
    </lineage>
</organism>
<sequence length="279" mass="31899">MQGDPSVGPLGEDNGRFIYLVDYGSKSSKPKLAQIPPLTIQNPHKQPPLPPSTPQRIKSENLVQPCYKEIQKWVKKNPQPESTPQLQSDQVTSVLMFQPTSSSYDKDFPPLEEFTEKEFKHAPKIPTALHGEKTSAAETTLNWQTENAIAQNTSLQRIDSKVTQMGAKLTQVEVKVDGNTKIANELIVLLHKRLQQVERHTTPPGQDLFYYLELKEKEIQTLKEQIRMLEETGQVPQPLEEEEFFSVSQERTSSKTTTINICFFAYRSNITLPKFYVWR</sequence>
<reference evidence="2 3" key="1">
    <citation type="journal article" date="2024" name="G3 (Bethesda)">
        <title>Genome assembly of Hibiscus sabdariffa L. provides insights into metabolisms of medicinal natural products.</title>
        <authorList>
            <person name="Kim T."/>
        </authorList>
    </citation>
    <scope>NUCLEOTIDE SEQUENCE [LARGE SCALE GENOMIC DNA]</scope>
    <source>
        <strain evidence="2">TK-2024</strain>
        <tissue evidence="2">Old leaves</tissue>
    </source>
</reference>
<evidence type="ECO:0000313" key="3">
    <source>
        <dbReference type="Proteomes" id="UP001396334"/>
    </source>
</evidence>
<keyword evidence="3" id="KW-1185">Reference proteome</keyword>
<evidence type="ECO:0000256" key="1">
    <source>
        <dbReference type="SAM" id="MobiDB-lite"/>
    </source>
</evidence>
<dbReference type="PANTHER" id="PTHR48435:SF1">
    <property type="entry name" value="POLYPROTEIN"/>
    <property type="match status" value="1"/>
</dbReference>
<dbReference type="InterPro" id="IPR053098">
    <property type="entry name" value="Petuviruses_polyprotein"/>
</dbReference>
<dbReference type="EMBL" id="JBBPBN010000042">
    <property type="protein sequence ID" value="KAK8997885.1"/>
    <property type="molecule type" value="Genomic_DNA"/>
</dbReference>
<accession>A0ABR2QB38</accession>
<comment type="caution">
    <text evidence="2">The sequence shown here is derived from an EMBL/GenBank/DDBJ whole genome shotgun (WGS) entry which is preliminary data.</text>
</comment>
<dbReference type="PANTHER" id="PTHR48435">
    <property type="entry name" value="POLYPROTEIN"/>
    <property type="match status" value="1"/>
</dbReference>
<name>A0ABR2QB38_9ROSI</name>
<gene>
    <name evidence="2" type="ORF">V6N11_012421</name>
</gene>
<proteinExistence type="predicted"/>
<dbReference type="Proteomes" id="UP001396334">
    <property type="component" value="Unassembled WGS sequence"/>
</dbReference>